<reference evidence="2 3" key="2">
    <citation type="submission" date="2015-01" db="EMBL/GenBank/DDBJ databases">
        <title>Complete genome sequence of Pyrinomonas methylaliphatogenes type strain K22T.</title>
        <authorList>
            <person name="Lee K.C.Y."/>
            <person name="Power J.F."/>
            <person name="Dunfield P.F."/>
            <person name="Morgan X.C."/>
            <person name="Huttenhower C."/>
            <person name="Stott M.B."/>
        </authorList>
    </citation>
    <scope>NUCLEOTIDE SEQUENCE [LARGE SCALE GENOMIC DNA]</scope>
    <source>
        <strain evidence="2 3">K22</strain>
    </source>
</reference>
<feature type="domain" description="VOC" evidence="1">
    <location>
        <begin position="158"/>
        <end position="277"/>
    </location>
</feature>
<dbReference type="PANTHER" id="PTHR36110">
    <property type="entry name" value="RING-CLEAVING DIOXYGENASE MHQE-RELATED"/>
    <property type="match status" value="1"/>
</dbReference>
<evidence type="ECO:0000313" key="2">
    <source>
        <dbReference type="EMBL" id="CDM66985.1"/>
    </source>
</evidence>
<dbReference type="InterPro" id="IPR052537">
    <property type="entry name" value="Extradiol_RC_dioxygenase"/>
</dbReference>
<protein>
    <submittedName>
        <fullName evidence="2">Lactoylglutathione lyase-like lyase</fullName>
    </submittedName>
</protein>
<gene>
    <name evidence="2" type="ORF">PYK22_03034</name>
</gene>
<dbReference type="InterPro" id="IPR004360">
    <property type="entry name" value="Glyas_Fos-R_dOase_dom"/>
</dbReference>
<dbReference type="STRING" id="454194.PYK22_03034"/>
<dbReference type="InterPro" id="IPR029068">
    <property type="entry name" value="Glyas_Bleomycin-R_OHBP_Dase"/>
</dbReference>
<accession>A0A0B6X3Y2</accession>
<dbReference type="AlphaFoldDB" id="A0A0B6X3Y2"/>
<dbReference type="Gene3D" id="3.10.180.10">
    <property type="entry name" value="2,3-Dihydroxybiphenyl 1,2-Dioxygenase, domain 1"/>
    <property type="match status" value="2"/>
</dbReference>
<dbReference type="Proteomes" id="UP000031518">
    <property type="component" value="Unassembled WGS sequence"/>
</dbReference>
<reference evidence="2 3" key="1">
    <citation type="submission" date="2013-12" db="EMBL/GenBank/DDBJ databases">
        <authorList>
            <person name="Stott M."/>
        </authorList>
    </citation>
    <scope>NUCLEOTIDE SEQUENCE [LARGE SCALE GENOMIC DNA]</scope>
    <source>
        <strain evidence="2 3">K22</strain>
    </source>
</reference>
<dbReference type="OrthoDB" id="9785698at2"/>
<dbReference type="PANTHER" id="PTHR36110:SF4">
    <property type="entry name" value="RING-CLEAVING DIOXYGENASE MHQA-RELATED"/>
    <property type="match status" value="1"/>
</dbReference>
<dbReference type="GO" id="GO:0016829">
    <property type="term" value="F:lyase activity"/>
    <property type="evidence" value="ECO:0007669"/>
    <property type="project" value="UniProtKB-KW"/>
</dbReference>
<proteinExistence type="predicted"/>
<dbReference type="RefSeq" id="WP_041978528.1">
    <property type="nucleotide sequence ID" value="NZ_CBXV010000008.1"/>
</dbReference>
<name>A0A0B6X3Y2_9BACT</name>
<dbReference type="PROSITE" id="PS51819">
    <property type="entry name" value="VOC"/>
    <property type="match status" value="2"/>
</dbReference>
<keyword evidence="3" id="KW-1185">Reference proteome</keyword>
<dbReference type="EMBL" id="CBXV010000008">
    <property type="protein sequence ID" value="CDM66985.1"/>
    <property type="molecule type" value="Genomic_DNA"/>
</dbReference>
<dbReference type="CDD" id="cd08347">
    <property type="entry name" value="PcpA_C_like"/>
    <property type="match status" value="1"/>
</dbReference>
<dbReference type="Pfam" id="PF00903">
    <property type="entry name" value="Glyoxalase"/>
    <property type="match status" value="1"/>
</dbReference>
<dbReference type="CDD" id="cd08346">
    <property type="entry name" value="PcpA_N_like"/>
    <property type="match status" value="1"/>
</dbReference>
<dbReference type="InterPro" id="IPR037523">
    <property type="entry name" value="VOC_core"/>
</dbReference>
<evidence type="ECO:0000313" key="3">
    <source>
        <dbReference type="Proteomes" id="UP000031518"/>
    </source>
</evidence>
<sequence>MDQRILGIHHVTAIANNAQRNLDFYTGVLGLRLVKLTVNFDDPTSYHLYYGDENGSPGTLLTFFVWPDVPRGRRGTGQAITVSFAVPESSTGYWIERFTAHNVEFTRPMRRFDDQVIPFRDPDGLMLELVARPVSDLSARAQKSAWTAPVPFAHAIRGLDGVTLCVESLTQTESLLVETMNFNPVRREEGIVRYEIGLKGFGTTIDVRCAPEIGRGLVAAGSIHHVAWRTSDEITQREWRQEIARRGLNVTPVMNRVYFRSIYFREPGGVLFEIATDGPGFTVDEPLERLGSELRLPPWLESARDELERALPPLRLPNV</sequence>
<dbReference type="SUPFAM" id="SSF54593">
    <property type="entry name" value="Glyoxalase/Bleomycin resistance protein/Dihydroxybiphenyl dioxygenase"/>
    <property type="match status" value="1"/>
</dbReference>
<evidence type="ECO:0000259" key="1">
    <source>
        <dbReference type="PROSITE" id="PS51819"/>
    </source>
</evidence>
<feature type="domain" description="VOC" evidence="1">
    <location>
        <begin position="7"/>
        <end position="132"/>
    </location>
</feature>
<organism evidence="2 3">
    <name type="scientific">Pyrinomonas methylaliphatogenes</name>
    <dbReference type="NCBI Taxonomy" id="454194"/>
    <lineage>
        <taxon>Bacteria</taxon>
        <taxon>Pseudomonadati</taxon>
        <taxon>Acidobacteriota</taxon>
        <taxon>Blastocatellia</taxon>
        <taxon>Blastocatellales</taxon>
        <taxon>Pyrinomonadaceae</taxon>
        <taxon>Pyrinomonas</taxon>
    </lineage>
</organism>
<keyword evidence="2" id="KW-0456">Lyase</keyword>